<comment type="subunit">
    <text evidence="3">Forms a 24-polypeptide structural core with octahedral symmetry.</text>
</comment>
<feature type="domain" description="Lipoyl-binding" evidence="11">
    <location>
        <begin position="144"/>
        <end position="219"/>
    </location>
</feature>
<dbReference type="SUPFAM" id="SSF51230">
    <property type="entry name" value="Single hybrid motif"/>
    <property type="match status" value="2"/>
</dbReference>
<dbReference type="PANTHER" id="PTHR43178">
    <property type="entry name" value="DIHYDROLIPOAMIDE ACETYLTRANSFERASE COMPONENT OF PYRUVATE DEHYDROGENASE COMPLEX"/>
    <property type="match status" value="1"/>
</dbReference>
<dbReference type="AlphaFoldDB" id="A0A5C4XZD8"/>
<feature type="region of interest" description="Disordered" evidence="10">
    <location>
        <begin position="338"/>
        <end position="382"/>
    </location>
</feature>
<feature type="region of interest" description="Disordered" evidence="10">
    <location>
        <begin position="221"/>
        <end position="312"/>
    </location>
</feature>
<reference evidence="14 15" key="1">
    <citation type="submission" date="2019-06" db="EMBL/GenBank/DDBJ databases">
        <title>Genome sequence of Deinococcus radiopugnans ATCC 19172.</title>
        <authorList>
            <person name="Maclea K.S."/>
            <person name="Maynard C.R."/>
        </authorList>
    </citation>
    <scope>NUCLEOTIDE SEQUENCE [LARGE SCALE GENOMIC DNA]</scope>
    <source>
        <strain evidence="14 15">ATCC 19172</strain>
    </source>
</reference>
<evidence type="ECO:0000256" key="5">
    <source>
        <dbReference type="ARBA" id="ARBA00022823"/>
    </source>
</evidence>
<keyword evidence="6 9" id="KW-0012">Acyltransferase</keyword>
<comment type="function">
    <text evidence="7">The pyruvate dehydrogenase complex catalyzes the overall conversion of pyruvate to acetyl-CoA and CO(2). It contains multiple copies of three enzymatic components: pyruvate dehydrogenase (E1), dihydrolipoamide acetyltransferase (E2) and lipoamide dehydrogenase (E3).</text>
</comment>
<reference evidence="13 16" key="2">
    <citation type="submission" date="2020-08" db="EMBL/GenBank/DDBJ databases">
        <title>Genomic Encyclopedia of Type Strains, Phase IV (KMG-IV): sequencing the most valuable type-strain genomes for metagenomic binning, comparative biology and taxonomic classification.</title>
        <authorList>
            <person name="Goeker M."/>
        </authorList>
    </citation>
    <scope>NUCLEOTIDE SEQUENCE [LARGE SCALE GENOMIC DNA]</scope>
    <source>
        <strain evidence="13 16">DSM 12027</strain>
    </source>
</reference>
<dbReference type="PANTHER" id="PTHR43178:SF2">
    <property type="entry name" value="DIHYDROLIPOYLLYSINE-RESIDUE ACETYLTRANSFERASE COMPONENT OF PYRUVATE DEHYDROGENASE COMPLEX"/>
    <property type="match status" value="1"/>
</dbReference>
<dbReference type="GO" id="GO:0005737">
    <property type="term" value="C:cytoplasm"/>
    <property type="evidence" value="ECO:0007669"/>
    <property type="project" value="TreeGrafter"/>
</dbReference>
<feature type="compositionally biased region" description="Low complexity" evidence="10">
    <location>
        <begin position="81"/>
        <end position="94"/>
    </location>
</feature>
<evidence type="ECO:0000259" key="12">
    <source>
        <dbReference type="PROSITE" id="PS51826"/>
    </source>
</evidence>
<evidence type="ECO:0000313" key="15">
    <source>
        <dbReference type="Proteomes" id="UP000313988"/>
    </source>
</evidence>
<dbReference type="Proteomes" id="UP000313988">
    <property type="component" value="Unassembled WGS sequence"/>
</dbReference>
<dbReference type="Gene3D" id="4.10.320.10">
    <property type="entry name" value="E3-binding domain"/>
    <property type="match status" value="1"/>
</dbReference>
<evidence type="ECO:0000256" key="3">
    <source>
        <dbReference type="ARBA" id="ARBA00011484"/>
    </source>
</evidence>
<keyword evidence="4 9" id="KW-0808">Transferase</keyword>
<dbReference type="Gene3D" id="3.30.559.10">
    <property type="entry name" value="Chloramphenicol acetyltransferase-like domain"/>
    <property type="match status" value="1"/>
</dbReference>
<dbReference type="SUPFAM" id="SSF47005">
    <property type="entry name" value="Peripheral subunit-binding domain of 2-oxo acid dehydrogenase complex"/>
    <property type="match status" value="1"/>
</dbReference>
<dbReference type="GO" id="GO:0006086">
    <property type="term" value="P:pyruvate decarboxylation to acetyl-CoA"/>
    <property type="evidence" value="ECO:0007669"/>
    <property type="project" value="TreeGrafter"/>
</dbReference>
<dbReference type="Pfam" id="PF02817">
    <property type="entry name" value="E3_binding"/>
    <property type="match status" value="1"/>
</dbReference>
<dbReference type="CDD" id="cd06849">
    <property type="entry name" value="lipoyl_domain"/>
    <property type="match status" value="2"/>
</dbReference>
<dbReference type="InterPro" id="IPR003016">
    <property type="entry name" value="2-oxoA_DH_lipoyl-BS"/>
</dbReference>
<dbReference type="PROSITE" id="PS50968">
    <property type="entry name" value="BIOTINYL_LIPOYL"/>
    <property type="match status" value="2"/>
</dbReference>
<dbReference type="PROSITE" id="PS51826">
    <property type="entry name" value="PSBD"/>
    <property type="match status" value="1"/>
</dbReference>
<accession>A0A5C4XZD8</accession>
<feature type="compositionally biased region" description="Low complexity" evidence="10">
    <location>
        <begin position="359"/>
        <end position="369"/>
    </location>
</feature>
<dbReference type="Proteomes" id="UP000629870">
    <property type="component" value="Unassembled WGS sequence"/>
</dbReference>
<keyword evidence="13" id="KW-0670">Pyruvate</keyword>
<evidence type="ECO:0000256" key="8">
    <source>
        <dbReference type="ARBA" id="ARBA00048370"/>
    </source>
</evidence>
<dbReference type="InterPro" id="IPR023213">
    <property type="entry name" value="CAT-like_dom_sf"/>
</dbReference>
<dbReference type="InterPro" id="IPR001078">
    <property type="entry name" value="2-oxoacid_DH_actylTfrase"/>
</dbReference>
<evidence type="ECO:0000259" key="11">
    <source>
        <dbReference type="PROSITE" id="PS50968"/>
    </source>
</evidence>
<feature type="compositionally biased region" description="Low complexity" evidence="10">
    <location>
        <begin position="287"/>
        <end position="300"/>
    </location>
</feature>
<name>A0A5C4XZD8_9DEIO</name>
<evidence type="ECO:0000256" key="1">
    <source>
        <dbReference type="ARBA" id="ARBA00001938"/>
    </source>
</evidence>
<evidence type="ECO:0000313" key="16">
    <source>
        <dbReference type="Proteomes" id="UP000629870"/>
    </source>
</evidence>
<dbReference type="InterPro" id="IPR050743">
    <property type="entry name" value="2-oxoacid_DH_E2_comp"/>
</dbReference>
<dbReference type="FunFam" id="3.30.559.10:FF:000004">
    <property type="entry name" value="Acetyltransferase component of pyruvate dehydrogenase complex"/>
    <property type="match status" value="1"/>
</dbReference>
<proteinExistence type="inferred from homology"/>
<dbReference type="InterPro" id="IPR036625">
    <property type="entry name" value="E3-bd_dom_sf"/>
</dbReference>
<dbReference type="InterPro" id="IPR000089">
    <property type="entry name" value="Biotin_lipoyl"/>
</dbReference>
<organism evidence="14 15">
    <name type="scientific">Deinococcus radiopugnans ATCC 19172</name>
    <dbReference type="NCBI Taxonomy" id="585398"/>
    <lineage>
        <taxon>Bacteria</taxon>
        <taxon>Thermotogati</taxon>
        <taxon>Deinococcota</taxon>
        <taxon>Deinococci</taxon>
        <taxon>Deinococcales</taxon>
        <taxon>Deinococcaceae</taxon>
        <taxon>Deinococcus</taxon>
    </lineage>
</organism>
<sequence length="618" mass="63177">MATELKLPDVGDNIEKGTVVTVLVKAGDTIAEGDPIIEIETDKAVIEVPASEGGTVEAVSVNVGDTVNVGGVILTLSGGTAAGDSAASAPAPAAQGGGDQAANVESSATAADPGTANRVAQAQQESQKAQAAPASAPAQSGGGRTEVKLPDVGDNIEKGTVVTVLVNVGDTVKEGDPVIEIETDKAVIEVPSSAGGTVENIGVAVGDTVNVGGTILTLSGGAGGAQAPASQGGGDGAATVESSATAPDAGTANRVAQAQQEAQKEQAAPQGGQTAAPAASGNHDKTPAAASAGTQAPGAQRPYNTQTYDGRTVIPAAPSVRRMAREIGVDIHDVHGTGIAGRISEEDVRRSAGTPSVPPAAAAQPSTVPHQPSTPAAPLPNFEKWGTVKREDMSGIRKATVRSMTASWTTIPMVTHFDKADVTAMEETRKRFGARVEKAGGKLTMTHILMKVVANALRQFPKFGASLDLAAEQVVFKDYVNIGVAVDTPVGLLVPVVKDADRKSITELVLELSELAGRARERKLKPDEMSGATFTISNLGGIGGHAFTPIVNSPEVAILGVSRGGMEPVWNKEKGEFEPRNMLPLSLTYDHRLIDGADAARFVRFIAEALEDPFLISL</sequence>
<dbReference type="GO" id="GO:0004742">
    <property type="term" value="F:dihydrolipoyllysine-residue acetyltransferase activity"/>
    <property type="evidence" value="ECO:0007669"/>
    <property type="project" value="UniProtKB-EC"/>
</dbReference>
<comment type="caution">
    <text evidence="14">The sequence shown here is derived from an EMBL/GenBank/DDBJ whole genome shotgun (WGS) entry which is preliminary data.</text>
</comment>
<evidence type="ECO:0000256" key="9">
    <source>
        <dbReference type="RuleBase" id="RU003423"/>
    </source>
</evidence>
<dbReference type="EMBL" id="VDMO01000026">
    <property type="protein sequence ID" value="TNM67955.1"/>
    <property type="molecule type" value="Genomic_DNA"/>
</dbReference>
<comment type="similarity">
    <text evidence="2 9">Belongs to the 2-oxoacid dehydrogenase family.</text>
</comment>
<dbReference type="Pfam" id="PF00198">
    <property type="entry name" value="2-oxoacid_dh"/>
    <property type="match status" value="1"/>
</dbReference>
<dbReference type="SUPFAM" id="SSF52777">
    <property type="entry name" value="CoA-dependent acyltransferases"/>
    <property type="match status" value="1"/>
</dbReference>
<dbReference type="RefSeq" id="WP_139404512.1">
    <property type="nucleotide sequence ID" value="NZ_JACHEW010000028.1"/>
</dbReference>
<dbReference type="Gene3D" id="2.40.50.100">
    <property type="match status" value="2"/>
</dbReference>
<feature type="compositionally biased region" description="Low complexity" evidence="10">
    <location>
        <begin position="120"/>
        <end position="139"/>
    </location>
</feature>
<protein>
    <recommendedName>
        <fullName evidence="9">Dihydrolipoamide acetyltransferase component of pyruvate dehydrogenase complex</fullName>
        <ecNumber evidence="9">2.3.1.-</ecNumber>
    </recommendedName>
</protein>
<evidence type="ECO:0000313" key="13">
    <source>
        <dbReference type="EMBL" id="MBB6018367.1"/>
    </source>
</evidence>
<evidence type="ECO:0000256" key="10">
    <source>
        <dbReference type="SAM" id="MobiDB-lite"/>
    </source>
</evidence>
<evidence type="ECO:0000256" key="6">
    <source>
        <dbReference type="ARBA" id="ARBA00023315"/>
    </source>
</evidence>
<keyword evidence="5 9" id="KW-0450">Lipoyl</keyword>
<dbReference type="EMBL" id="JACHEW010000028">
    <property type="protein sequence ID" value="MBB6018367.1"/>
    <property type="molecule type" value="Genomic_DNA"/>
</dbReference>
<gene>
    <name evidence="14" type="ORF">FHR04_17415</name>
    <name evidence="13" type="ORF">HNQ04_003645</name>
</gene>
<feature type="domain" description="Lipoyl-binding" evidence="11">
    <location>
        <begin position="2"/>
        <end position="77"/>
    </location>
</feature>
<comment type="catalytic activity">
    <reaction evidence="8">
        <text>N(6)-[(R)-dihydrolipoyl]-L-lysyl-[protein] + acetyl-CoA = N(6)-[(R)-S(8)-acetyldihydrolipoyl]-L-lysyl-[protein] + CoA</text>
        <dbReference type="Rhea" id="RHEA:17017"/>
        <dbReference type="Rhea" id="RHEA-COMP:10475"/>
        <dbReference type="Rhea" id="RHEA-COMP:10478"/>
        <dbReference type="ChEBI" id="CHEBI:57287"/>
        <dbReference type="ChEBI" id="CHEBI:57288"/>
        <dbReference type="ChEBI" id="CHEBI:83100"/>
        <dbReference type="ChEBI" id="CHEBI:83111"/>
        <dbReference type="EC" id="2.3.1.12"/>
    </reaction>
</comment>
<feature type="domain" description="Peripheral subunit-binding (PSBD)" evidence="12">
    <location>
        <begin position="315"/>
        <end position="352"/>
    </location>
</feature>
<dbReference type="PROSITE" id="PS00189">
    <property type="entry name" value="LIPOYL"/>
    <property type="match status" value="2"/>
</dbReference>
<feature type="compositionally biased region" description="Low complexity" evidence="10">
    <location>
        <begin position="256"/>
        <end position="279"/>
    </location>
</feature>
<evidence type="ECO:0000256" key="7">
    <source>
        <dbReference type="ARBA" id="ARBA00025211"/>
    </source>
</evidence>
<dbReference type="EC" id="2.3.1.-" evidence="9"/>
<evidence type="ECO:0000256" key="4">
    <source>
        <dbReference type="ARBA" id="ARBA00022679"/>
    </source>
</evidence>
<feature type="region of interest" description="Disordered" evidence="10">
    <location>
        <begin position="81"/>
        <end position="151"/>
    </location>
</feature>
<keyword evidence="16" id="KW-1185">Reference proteome</keyword>
<evidence type="ECO:0000256" key="2">
    <source>
        <dbReference type="ARBA" id="ARBA00007317"/>
    </source>
</evidence>
<comment type="cofactor">
    <cofactor evidence="1 9">
        <name>(R)-lipoate</name>
        <dbReference type="ChEBI" id="CHEBI:83088"/>
    </cofactor>
</comment>
<dbReference type="InterPro" id="IPR011053">
    <property type="entry name" value="Single_hybrid_motif"/>
</dbReference>
<dbReference type="GO" id="GO:0031405">
    <property type="term" value="F:lipoic acid binding"/>
    <property type="evidence" value="ECO:0007669"/>
    <property type="project" value="TreeGrafter"/>
</dbReference>
<dbReference type="OrthoDB" id="9805770at2"/>
<evidence type="ECO:0000313" key="14">
    <source>
        <dbReference type="EMBL" id="TNM67955.1"/>
    </source>
</evidence>
<dbReference type="Pfam" id="PF00364">
    <property type="entry name" value="Biotin_lipoyl"/>
    <property type="match status" value="2"/>
</dbReference>
<dbReference type="InterPro" id="IPR004167">
    <property type="entry name" value="PSBD"/>
</dbReference>